<evidence type="ECO:0000256" key="8">
    <source>
        <dbReference type="ARBA" id="ARBA00022842"/>
    </source>
</evidence>
<feature type="binding site" evidence="14">
    <location>
        <position position="171"/>
    </location>
    <ligand>
        <name>thiamine diphosphate</name>
        <dbReference type="ChEBI" id="CHEBI:58937"/>
    </ligand>
</feature>
<dbReference type="PANTHER" id="PTHR43522:SF2">
    <property type="entry name" value="TRANSKETOLASE 1-RELATED"/>
    <property type="match status" value="1"/>
</dbReference>
<dbReference type="Proteomes" id="UP000237968">
    <property type="component" value="Unassembled WGS sequence"/>
</dbReference>
<feature type="binding site" evidence="14">
    <location>
        <position position="200"/>
    </location>
    <ligand>
        <name>thiamine diphosphate</name>
        <dbReference type="ChEBI" id="CHEBI:58937"/>
    </ligand>
</feature>
<evidence type="ECO:0000256" key="3">
    <source>
        <dbReference type="ARBA" id="ARBA00007131"/>
    </source>
</evidence>
<feature type="binding site" evidence="13">
    <location>
        <position position="41"/>
    </location>
    <ligand>
        <name>substrate</name>
    </ligand>
</feature>
<feature type="binding site" evidence="15">
    <location>
        <position position="202"/>
    </location>
    <ligand>
        <name>Mg(2+)</name>
        <dbReference type="ChEBI" id="CHEBI:18420"/>
    </ligand>
</feature>
<gene>
    <name evidence="18" type="primary">tktA</name>
    <name evidence="18" type="ORF">ENSA5_23860</name>
</gene>
<feature type="binding site" evidence="13">
    <location>
        <position position="489"/>
    </location>
    <ligand>
        <name>substrate</name>
    </ligand>
</feature>
<evidence type="ECO:0000256" key="2">
    <source>
        <dbReference type="ARBA" id="ARBA00001941"/>
    </source>
</evidence>
<dbReference type="GO" id="GO:0046872">
    <property type="term" value="F:metal ion binding"/>
    <property type="evidence" value="ECO:0007669"/>
    <property type="project" value="UniProtKB-KW"/>
</dbReference>
<dbReference type="GO" id="GO:0005829">
    <property type="term" value="C:cytosol"/>
    <property type="evidence" value="ECO:0007669"/>
    <property type="project" value="TreeGrafter"/>
</dbReference>
<dbReference type="InterPro" id="IPR033247">
    <property type="entry name" value="Transketolase_fam"/>
</dbReference>
<evidence type="ECO:0000256" key="4">
    <source>
        <dbReference type="ARBA" id="ARBA00011738"/>
    </source>
</evidence>
<evidence type="ECO:0000256" key="16">
    <source>
        <dbReference type="PIRSR" id="PIRSR605478-5"/>
    </source>
</evidence>
<keyword evidence="6 18" id="KW-0808">Transferase</keyword>
<comment type="caution">
    <text evidence="18">The sequence shown here is derived from an EMBL/GenBank/DDBJ whole genome shotgun (WGS) entry which is preliminary data.</text>
</comment>
<dbReference type="SUPFAM" id="SSF52518">
    <property type="entry name" value="Thiamin diphosphate-binding fold (THDP-binding)"/>
    <property type="match status" value="2"/>
</dbReference>
<dbReference type="InterPro" id="IPR005474">
    <property type="entry name" value="Transketolase_N"/>
</dbReference>
<dbReference type="PANTHER" id="PTHR43522">
    <property type="entry name" value="TRANSKETOLASE"/>
    <property type="match status" value="1"/>
</dbReference>
<feature type="binding site" evidence="13">
    <location>
        <position position="485"/>
    </location>
    <ligand>
        <name>substrate</name>
    </ligand>
</feature>
<dbReference type="Pfam" id="PF02779">
    <property type="entry name" value="Transket_pyr"/>
    <property type="match status" value="1"/>
</dbReference>
<dbReference type="InterPro" id="IPR009014">
    <property type="entry name" value="Transketo_C/PFOR_II"/>
</dbReference>
<keyword evidence="7 15" id="KW-0479">Metal-binding</keyword>
<organism evidence="18 19">
    <name type="scientific">Enhygromyxa salina</name>
    <dbReference type="NCBI Taxonomy" id="215803"/>
    <lineage>
        <taxon>Bacteria</taxon>
        <taxon>Pseudomonadati</taxon>
        <taxon>Myxococcota</taxon>
        <taxon>Polyangia</taxon>
        <taxon>Nannocystales</taxon>
        <taxon>Nannocystaceae</taxon>
        <taxon>Enhygromyxa</taxon>
    </lineage>
</organism>
<comment type="cofactor">
    <cofactor evidence="2">
        <name>Co(2+)</name>
        <dbReference type="ChEBI" id="CHEBI:48828"/>
    </cofactor>
</comment>
<feature type="binding site" evidence="13">
    <location>
        <position position="400"/>
    </location>
    <ligand>
        <name>substrate</name>
    </ligand>
</feature>
<dbReference type="InterPro" id="IPR029061">
    <property type="entry name" value="THDP-binding"/>
</dbReference>
<feature type="binding site" evidence="15">
    <location>
        <position position="170"/>
    </location>
    <ligand>
        <name>Mg(2+)</name>
        <dbReference type="ChEBI" id="CHEBI:18420"/>
    </ligand>
</feature>
<feature type="binding site" evidence="13">
    <location>
        <position position="536"/>
    </location>
    <ligand>
        <name>substrate</name>
    </ligand>
</feature>
<comment type="subunit">
    <text evidence="4">Homodimer.</text>
</comment>
<feature type="binding site" evidence="14">
    <location>
        <position position="453"/>
    </location>
    <ligand>
        <name>thiamine diphosphate</name>
        <dbReference type="ChEBI" id="CHEBI:58937"/>
    </ligand>
</feature>
<dbReference type="EMBL" id="PVNK01000121">
    <property type="protein sequence ID" value="PRQ02369.1"/>
    <property type="molecule type" value="Genomic_DNA"/>
</dbReference>
<evidence type="ECO:0000313" key="18">
    <source>
        <dbReference type="EMBL" id="PRQ02369.1"/>
    </source>
</evidence>
<feature type="active site" description="Proton donor" evidence="12">
    <location>
        <position position="427"/>
    </location>
</feature>
<evidence type="ECO:0000256" key="9">
    <source>
        <dbReference type="ARBA" id="ARBA00023052"/>
    </source>
</evidence>
<feature type="binding site" evidence="15">
    <location>
        <position position="200"/>
    </location>
    <ligand>
        <name>Mg(2+)</name>
        <dbReference type="ChEBI" id="CHEBI:18420"/>
    </ligand>
</feature>
<accession>A0A2S9YB88</accession>
<dbReference type="FunFam" id="3.40.50.920:FF:000003">
    <property type="entry name" value="Transketolase"/>
    <property type="match status" value="1"/>
</dbReference>
<dbReference type="AlphaFoldDB" id="A0A2S9YB88"/>
<evidence type="ECO:0000256" key="14">
    <source>
        <dbReference type="PIRSR" id="PIRSR605478-3"/>
    </source>
</evidence>
<feature type="binding site" evidence="14">
    <location>
        <position position="275"/>
    </location>
    <ligand>
        <name>thiamine diphosphate</name>
        <dbReference type="ChEBI" id="CHEBI:58937"/>
    </ligand>
</feature>
<name>A0A2S9YB88_9BACT</name>
<dbReference type="EC" id="2.2.1.1" evidence="5 11"/>
<keyword evidence="9 14" id="KW-0786">Thiamine pyrophosphate</keyword>
<feature type="site" description="Important for catalytic activity" evidence="16">
    <location>
        <position position="41"/>
    </location>
</feature>
<evidence type="ECO:0000256" key="10">
    <source>
        <dbReference type="ARBA" id="ARBA00049473"/>
    </source>
</evidence>
<evidence type="ECO:0000256" key="11">
    <source>
        <dbReference type="NCBIfam" id="TIGR00232"/>
    </source>
</evidence>
<comment type="cofactor">
    <cofactor evidence="1">
        <name>Ca(2+)</name>
        <dbReference type="ChEBI" id="CHEBI:29108"/>
    </cofactor>
</comment>
<dbReference type="Gene3D" id="3.40.50.920">
    <property type="match status" value="1"/>
</dbReference>
<dbReference type="FunFam" id="3.40.50.970:FF:000003">
    <property type="entry name" value="Transketolase"/>
    <property type="match status" value="1"/>
</dbReference>
<proteinExistence type="inferred from homology"/>
<feature type="binding site" evidence="13">
    <location>
        <position position="477"/>
    </location>
    <ligand>
        <name>substrate</name>
    </ligand>
</feature>
<keyword evidence="19" id="KW-1185">Reference proteome</keyword>
<feature type="site" description="Important for catalytic activity" evidence="16">
    <location>
        <position position="275"/>
    </location>
</feature>
<evidence type="ECO:0000256" key="15">
    <source>
        <dbReference type="PIRSR" id="PIRSR605478-4"/>
    </source>
</evidence>
<dbReference type="Pfam" id="PF22613">
    <property type="entry name" value="Transketolase_C_1"/>
    <property type="match status" value="1"/>
</dbReference>
<sequence>MASSPRAESTPRTFDPATAELMVKTIKGLAMDAVQAANSGHPGMPMGCADLATVLWTEFLTHAPADPGWFDRDRFVLSAGHGSMLIYSLLHLTGYALPLDELKNFRQWGSKTAGHPEYGHTPGVDVTTGPLGSGFAAGVGMALAERFLADHFNREGHTILDHLTYGIVSDGDLMEGLASEAASLAGHLGLGKLIYLYDDNQISIDGGTDITFTEDVAKRFDAYGWHVLKVDGHDHAAVRAAIVAARAAVDKPSLICCRTVIAHGAPTKAGTSGAHGAPLGAEEIAATKRAMDWPLEPTFHVPATVSEALAAQRAVHAEAKADWDARMTAYREAHPELGRALDQAIAGELPAEVGAVLDAAIDGFEVGASIATRKSSHKVLSALAEAHPLLLGGSADLAGSNGVALPGTPGQSKEQPEGRNIHFGVREHGMAGVCNGMALHGGVRVFDATFLVFSDFMRGALRLSALMGLPVVHVFTHDSFYLGEDGPTHQPIEHAMSLRVMPNLHVIRPGDARETVGAWRHALARTDGPTALLLTRQGLPTLAEAQAEGVTRGAYVLSDPEGEGELDGILIATGSELSLARSCAESLREQGQRVRVVSMPCWEAFADQDAAYRESVLPAAVGRERRLAIEAGATLGWERYADHVHGVDHFGASAPAKVLAEKFGFTVDAVLARWAAIRG</sequence>
<dbReference type="FunFam" id="3.40.50.970:FF:000004">
    <property type="entry name" value="Transketolase"/>
    <property type="match status" value="1"/>
</dbReference>
<comment type="similarity">
    <text evidence="3">Belongs to the transketolase family.</text>
</comment>
<evidence type="ECO:0000256" key="6">
    <source>
        <dbReference type="ARBA" id="ARBA00022679"/>
    </source>
</evidence>
<dbReference type="OrthoDB" id="8732661at2"/>
<reference evidence="18 19" key="1">
    <citation type="submission" date="2018-03" db="EMBL/GenBank/DDBJ databases">
        <title>Draft Genome Sequences of the Obligatory Marine Myxobacteria Enhygromyxa salina SWB005.</title>
        <authorList>
            <person name="Poehlein A."/>
            <person name="Moghaddam J.A."/>
            <person name="Harms H."/>
            <person name="Alanjari M."/>
            <person name="Koenig G.M."/>
            <person name="Daniel R."/>
            <person name="Schaeberle T.F."/>
        </authorList>
    </citation>
    <scope>NUCLEOTIDE SEQUENCE [LARGE SCALE GENOMIC DNA]</scope>
    <source>
        <strain evidence="18 19">SWB005</strain>
    </source>
</reference>
<dbReference type="RefSeq" id="WP_106391800.1">
    <property type="nucleotide sequence ID" value="NZ_PVNK01000121.1"/>
</dbReference>
<dbReference type="Pfam" id="PF00456">
    <property type="entry name" value="Transketolase_N"/>
    <property type="match status" value="1"/>
</dbReference>
<comment type="cofactor">
    <cofactor evidence="14">
        <name>thiamine diphosphate</name>
        <dbReference type="ChEBI" id="CHEBI:58937"/>
    </cofactor>
    <text evidence="14">Binds 1 thiamine pyrophosphate per subunit. During the reaction, the substrate forms a covalent intermediate with the cofactor.</text>
</comment>
<dbReference type="SMART" id="SM00861">
    <property type="entry name" value="Transket_pyr"/>
    <property type="match status" value="1"/>
</dbReference>
<dbReference type="NCBIfam" id="TIGR00232">
    <property type="entry name" value="tktlase_bact"/>
    <property type="match status" value="1"/>
</dbReference>
<dbReference type="CDD" id="cd07033">
    <property type="entry name" value="TPP_PYR_DXS_TK_like"/>
    <property type="match status" value="1"/>
</dbReference>
<evidence type="ECO:0000256" key="5">
    <source>
        <dbReference type="ARBA" id="ARBA00013152"/>
    </source>
</evidence>
<feature type="binding site" evidence="13">
    <location>
        <position position="373"/>
    </location>
    <ligand>
        <name>substrate</name>
    </ligand>
</feature>
<feature type="binding site" evidence="13">
    <location>
        <position position="275"/>
    </location>
    <ligand>
        <name>substrate</name>
    </ligand>
</feature>
<evidence type="ECO:0000256" key="1">
    <source>
        <dbReference type="ARBA" id="ARBA00001913"/>
    </source>
</evidence>
<evidence type="ECO:0000256" key="7">
    <source>
        <dbReference type="ARBA" id="ARBA00022723"/>
    </source>
</evidence>
<dbReference type="GO" id="GO:0009052">
    <property type="term" value="P:pentose-phosphate shunt, non-oxidative branch"/>
    <property type="evidence" value="ECO:0007669"/>
    <property type="project" value="UniProtKB-ARBA"/>
</dbReference>
<dbReference type="Gene3D" id="3.40.50.970">
    <property type="match status" value="2"/>
</dbReference>
<dbReference type="CDD" id="cd02012">
    <property type="entry name" value="TPP_TK"/>
    <property type="match status" value="1"/>
</dbReference>
<evidence type="ECO:0000256" key="13">
    <source>
        <dbReference type="PIRSR" id="PIRSR605478-2"/>
    </source>
</evidence>
<evidence type="ECO:0000256" key="12">
    <source>
        <dbReference type="PIRSR" id="PIRSR605478-1"/>
    </source>
</evidence>
<dbReference type="InterPro" id="IPR005475">
    <property type="entry name" value="Transketolase-like_Pyr-bd"/>
</dbReference>
<dbReference type="GO" id="GO:0004802">
    <property type="term" value="F:transketolase activity"/>
    <property type="evidence" value="ECO:0007669"/>
    <property type="project" value="UniProtKB-UniRule"/>
</dbReference>
<dbReference type="InterPro" id="IPR005478">
    <property type="entry name" value="Transketolase_bac-like"/>
</dbReference>
<comment type="catalytic activity">
    <reaction evidence="10">
        <text>D-sedoheptulose 7-phosphate + D-glyceraldehyde 3-phosphate = aldehydo-D-ribose 5-phosphate + D-xylulose 5-phosphate</text>
        <dbReference type="Rhea" id="RHEA:10508"/>
        <dbReference type="ChEBI" id="CHEBI:57483"/>
        <dbReference type="ChEBI" id="CHEBI:57737"/>
        <dbReference type="ChEBI" id="CHEBI:58273"/>
        <dbReference type="ChEBI" id="CHEBI:59776"/>
        <dbReference type="EC" id="2.2.1.1"/>
    </reaction>
</comment>
<dbReference type="SUPFAM" id="SSF52922">
    <property type="entry name" value="TK C-terminal domain-like"/>
    <property type="match status" value="1"/>
</dbReference>
<dbReference type="InterPro" id="IPR055152">
    <property type="entry name" value="Transketolase-like_C_2"/>
</dbReference>
<feature type="binding site" evidence="14">
    <location>
        <position position="81"/>
    </location>
    <ligand>
        <name>thiamine diphosphate</name>
        <dbReference type="ChEBI" id="CHEBI:58937"/>
    </ligand>
</feature>
<feature type="binding site" evidence="14">
    <location>
        <begin position="129"/>
        <end position="131"/>
    </location>
    <ligand>
        <name>thiamine diphosphate</name>
        <dbReference type="ChEBI" id="CHEBI:58937"/>
    </ligand>
</feature>
<evidence type="ECO:0000313" key="19">
    <source>
        <dbReference type="Proteomes" id="UP000237968"/>
    </source>
</evidence>
<evidence type="ECO:0000259" key="17">
    <source>
        <dbReference type="SMART" id="SM00861"/>
    </source>
</evidence>
<protein>
    <recommendedName>
        <fullName evidence="5 11">Transketolase</fullName>
        <ecNumber evidence="5 11">2.2.1.1</ecNumber>
    </recommendedName>
</protein>
<comment type="cofactor">
    <cofactor evidence="15">
        <name>Mg(2+)</name>
        <dbReference type="ChEBI" id="CHEBI:18420"/>
    </cofactor>
    <text evidence="15">Binds 1 Mg(2+) ion per subunit. Can also utilize other divalent metal cations, such as Ca(2+), Mn(2+) and Co(2+).</text>
</comment>
<feature type="domain" description="Transketolase-like pyrimidine-binding" evidence="17">
    <location>
        <begin position="370"/>
        <end position="541"/>
    </location>
</feature>
<keyword evidence="8 15" id="KW-0460">Magnesium</keyword>